<feature type="transmembrane region" description="Helical" evidence="2">
    <location>
        <begin position="107"/>
        <end position="127"/>
    </location>
</feature>
<feature type="compositionally biased region" description="Pro residues" evidence="1">
    <location>
        <begin position="270"/>
        <end position="279"/>
    </location>
</feature>
<feature type="compositionally biased region" description="Pro residues" evidence="1">
    <location>
        <begin position="339"/>
        <end position="348"/>
    </location>
</feature>
<organism evidence="3 4">
    <name type="scientific">Actinoallomurus iriomotensis</name>
    <dbReference type="NCBI Taxonomy" id="478107"/>
    <lineage>
        <taxon>Bacteria</taxon>
        <taxon>Bacillati</taxon>
        <taxon>Actinomycetota</taxon>
        <taxon>Actinomycetes</taxon>
        <taxon>Streptosporangiales</taxon>
        <taxon>Thermomonosporaceae</taxon>
        <taxon>Actinoallomurus</taxon>
    </lineage>
</organism>
<dbReference type="Proteomes" id="UP001165074">
    <property type="component" value="Unassembled WGS sequence"/>
</dbReference>
<feature type="transmembrane region" description="Helical" evidence="2">
    <location>
        <begin position="31"/>
        <end position="51"/>
    </location>
</feature>
<accession>A0A9W6SE03</accession>
<evidence type="ECO:0000313" key="3">
    <source>
        <dbReference type="EMBL" id="GLY91861.1"/>
    </source>
</evidence>
<feature type="compositionally biased region" description="Basic and acidic residues" evidence="1">
    <location>
        <begin position="151"/>
        <end position="223"/>
    </location>
</feature>
<comment type="caution">
    <text evidence="3">The sequence shown here is derived from an EMBL/GenBank/DDBJ whole genome shotgun (WGS) entry which is preliminary data.</text>
</comment>
<sequence>MGDQAPRSRRSGESGNERDRAGRRGPRRCRIILFVLGGLLGPGYWLCGSAWGGRLVGRSPAEGRFTEFVLAMVVVVVASWGLLLILGEALLFALAVVRADDRERYDIYRNLMILWGYVLTLGIPRHFRKLPAQFGTLPDDARPRTGGRPPARGDARTGRTVDVHHDRTDRGQQTRETTPRPRTRTGAEDRTREGARDHSATPERTDVRDDRTERGEQIREATPRRRARSGTAAPRSRTSGGTEDRDSSAAPGARKRAASLGAVAREGAPPLGPIFPPRPAAEAETTPVSGPASGPVAASAPVPVAAGPAAEARPGTELRDALDLLMRYAARFGVGEPGTPEPAPPDPGTPFGVVAEAGGDT</sequence>
<evidence type="ECO:0000256" key="1">
    <source>
        <dbReference type="SAM" id="MobiDB-lite"/>
    </source>
</evidence>
<keyword evidence="2" id="KW-1133">Transmembrane helix</keyword>
<evidence type="ECO:0000256" key="2">
    <source>
        <dbReference type="SAM" id="Phobius"/>
    </source>
</evidence>
<keyword evidence="4" id="KW-1185">Reference proteome</keyword>
<gene>
    <name evidence="3" type="ORF">Airi02_097890</name>
</gene>
<feature type="transmembrane region" description="Helical" evidence="2">
    <location>
        <begin position="71"/>
        <end position="95"/>
    </location>
</feature>
<proteinExistence type="predicted"/>
<feature type="compositionally biased region" description="Basic and acidic residues" evidence="1">
    <location>
        <begin position="10"/>
        <end position="22"/>
    </location>
</feature>
<dbReference type="RefSeq" id="WP_285583737.1">
    <property type="nucleotide sequence ID" value="NZ_BSTK01000022.1"/>
</dbReference>
<keyword evidence="2" id="KW-0812">Transmembrane</keyword>
<feature type="region of interest" description="Disordered" evidence="1">
    <location>
        <begin position="1"/>
        <end position="22"/>
    </location>
</feature>
<dbReference type="AlphaFoldDB" id="A0A9W6SE03"/>
<dbReference type="EMBL" id="BSTK01000022">
    <property type="protein sequence ID" value="GLY91861.1"/>
    <property type="molecule type" value="Genomic_DNA"/>
</dbReference>
<name>A0A9W6SE03_9ACTN</name>
<reference evidence="3" key="1">
    <citation type="submission" date="2023-03" db="EMBL/GenBank/DDBJ databases">
        <title>Actinoallomurus iriomotensis NBRC 103684.</title>
        <authorList>
            <person name="Ichikawa N."/>
            <person name="Sato H."/>
            <person name="Tonouchi N."/>
        </authorList>
    </citation>
    <scope>NUCLEOTIDE SEQUENCE</scope>
    <source>
        <strain evidence="3">NBRC 103684</strain>
    </source>
</reference>
<feature type="compositionally biased region" description="Low complexity" evidence="1">
    <location>
        <begin position="280"/>
        <end position="301"/>
    </location>
</feature>
<keyword evidence="2" id="KW-0472">Membrane</keyword>
<evidence type="ECO:0000313" key="4">
    <source>
        <dbReference type="Proteomes" id="UP001165074"/>
    </source>
</evidence>
<feature type="region of interest" description="Disordered" evidence="1">
    <location>
        <begin position="134"/>
        <end position="301"/>
    </location>
</feature>
<protein>
    <submittedName>
        <fullName evidence="3">Uncharacterized protein</fullName>
    </submittedName>
</protein>
<feature type="region of interest" description="Disordered" evidence="1">
    <location>
        <begin position="333"/>
        <end position="361"/>
    </location>
</feature>